<keyword evidence="2" id="KW-1185">Reference proteome</keyword>
<sequence>MGKRRRFDKLKRRVLGATLLISCWQRRFLSIPAFVFDDFGGAGFLLSCSVDCYSLEVVERLVEVSVKLMVYEDFWRNLIERSLIVVRFWDLQVTKLDRVKCQLVDPRSLSPRYFMLCIETGDALRLYYGPFNPYIPIRSTTIGKSRVAIDPIAMLTSWRSNSDIASVTSIGYPRMSASGESSTTMHRLLHASGSHPIPPPDDPNDLVERPAVGLRNQSLMVKLRRFDKLKRSVLGATLLISCWQRRFLSIPAFVFDDFGGAGLLVSCSVDCYSLEVVERLVEVSVKLMVYEDFWRNLIERSLIVVRFWKRSGCLGRELQRLMRTLLRYLRLEGTNGADLTALSLDMAVIDVMKSVDVILCFYVIQFVEFFELYILFSRIELCVVPEKSNTIIGVVTAGFERLPPSCDGLTGSDDHGPMISPVDTSCGYRG</sequence>
<dbReference type="EMBL" id="KV015582">
    <property type="protein sequence ID" value="KZV20672.1"/>
    <property type="molecule type" value="Genomic_DNA"/>
</dbReference>
<name>A0A2Z7AHW6_9LAMI</name>
<gene>
    <name evidence="1" type="ORF">F511_30573</name>
</gene>
<evidence type="ECO:0000313" key="1">
    <source>
        <dbReference type="EMBL" id="KZV20672.1"/>
    </source>
</evidence>
<protein>
    <submittedName>
        <fullName evidence="1">Uncharacterized protein</fullName>
    </submittedName>
</protein>
<evidence type="ECO:0000313" key="2">
    <source>
        <dbReference type="Proteomes" id="UP000250235"/>
    </source>
</evidence>
<reference evidence="1 2" key="1">
    <citation type="journal article" date="2015" name="Proc. Natl. Acad. Sci. U.S.A.">
        <title>The resurrection genome of Boea hygrometrica: A blueprint for survival of dehydration.</title>
        <authorList>
            <person name="Xiao L."/>
            <person name="Yang G."/>
            <person name="Zhang L."/>
            <person name="Yang X."/>
            <person name="Zhao S."/>
            <person name="Ji Z."/>
            <person name="Zhou Q."/>
            <person name="Hu M."/>
            <person name="Wang Y."/>
            <person name="Chen M."/>
            <person name="Xu Y."/>
            <person name="Jin H."/>
            <person name="Xiao X."/>
            <person name="Hu G."/>
            <person name="Bao F."/>
            <person name="Hu Y."/>
            <person name="Wan P."/>
            <person name="Li L."/>
            <person name="Deng X."/>
            <person name="Kuang T."/>
            <person name="Xiang C."/>
            <person name="Zhu J.K."/>
            <person name="Oliver M.J."/>
            <person name="He Y."/>
        </authorList>
    </citation>
    <scope>NUCLEOTIDE SEQUENCE [LARGE SCALE GENOMIC DNA]</scope>
    <source>
        <strain evidence="2">cv. XS01</strain>
    </source>
</reference>
<dbReference type="Proteomes" id="UP000250235">
    <property type="component" value="Unassembled WGS sequence"/>
</dbReference>
<accession>A0A2Z7AHW6</accession>
<organism evidence="1 2">
    <name type="scientific">Dorcoceras hygrometricum</name>
    <dbReference type="NCBI Taxonomy" id="472368"/>
    <lineage>
        <taxon>Eukaryota</taxon>
        <taxon>Viridiplantae</taxon>
        <taxon>Streptophyta</taxon>
        <taxon>Embryophyta</taxon>
        <taxon>Tracheophyta</taxon>
        <taxon>Spermatophyta</taxon>
        <taxon>Magnoliopsida</taxon>
        <taxon>eudicotyledons</taxon>
        <taxon>Gunneridae</taxon>
        <taxon>Pentapetalae</taxon>
        <taxon>asterids</taxon>
        <taxon>lamiids</taxon>
        <taxon>Lamiales</taxon>
        <taxon>Gesneriaceae</taxon>
        <taxon>Didymocarpoideae</taxon>
        <taxon>Trichosporeae</taxon>
        <taxon>Loxocarpinae</taxon>
        <taxon>Dorcoceras</taxon>
    </lineage>
</organism>
<proteinExistence type="predicted"/>
<dbReference type="AlphaFoldDB" id="A0A2Z7AHW6"/>